<evidence type="ECO:0000256" key="2">
    <source>
        <dbReference type="ARBA" id="ARBA00004275"/>
    </source>
</evidence>
<dbReference type="InterPro" id="IPR055060">
    <property type="entry name" value="ACOX_C_alpha1"/>
</dbReference>
<feature type="domain" description="Acyl-CoA oxidase C-terminal" evidence="11">
    <location>
        <begin position="76"/>
        <end position="259"/>
    </location>
</feature>
<keyword evidence="6" id="KW-0274">FAD</keyword>
<dbReference type="InterPro" id="IPR012258">
    <property type="entry name" value="Acyl-CoA_oxidase"/>
</dbReference>
<evidence type="ECO:0000256" key="5">
    <source>
        <dbReference type="ARBA" id="ARBA00022630"/>
    </source>
</evidence>
<dbReference type="PANTHER" id="PTHR10909">
    <property type="entry name" value="ELECTRON TRANSPORT OXIDOREDUCTASE"/>
    <property type="match status" value="1"/>
</dbReference>
<dbReference type="FunFam" id="1.20.140.10:FF:000013">
    <property type="entry name" value="Acyl-coenzyme A oxidase"/>
    <property type="match status" value="1"/>
</dbReference>
<comment type="pathway">
    <text evidence="3">Lipid metabolism; peroxisomal fatty acid beta-oxidation.</text>
</comment>
<gene>
    <name evidence="13" type="primary">LOC108036961</name>
</gene>
<dbReference type="Pfam" id="PF01756">
    <property type="entry name" value="ACOX"/>
    <property type="match status" value="1"/>
</dbReference>
<evidence type="ECO:0000259" key="12">
    <source>
        <dbReference type="Pfam" id="PF22924"/>
    </source>
</evidence>
<dbReference type="AlphaFoldDB" id="A0A6P4E5Q9"/>
<dbReference type="GO" id="GO:0055088">
    <property type="term" value="P:lipid homeostasis"/>
    <property type="evidence" value="ECO:0007669"/>
    <property type="project" value="TreeGrafter"/>
</dbReference>
<dbReference type="OrthoDB" id="538336at2759"/>
<evidence type="ECO:0000256" key="9">
    <source>
        <dbReference type="ARBA" id="ARBA00023098"/>
    </source>
</evidence>
<keyword evidence="5" id="KW-0285">Flavoprotein</keyword>
<keyword evidence="10" id="KW-0576">Peroxisome</keyword>
<feature type="domain" description="Acyl-CoA oxidase C-alpha1" evidence="12">
    <location>
        <begin position="2"/>
        <end position="41"/>
    </location>
</feature>
<dbReference type="GO" id="GO:0005777">
    <property type="term" value="C:peroxisome"/>
    <property type="evidence" value="ECO:0007669"/>
    <property type="project" value="UniProtKB-SubCell"/>
</dbReference>
<name>A0A6P4E5Q9_DRORH</name>
<sequence length="262" mass="29272">TGGHGYLTAANLSNIYGNAVAAYTYEGENTVLLLQIGRALVKAWASFVEKKPLSASYSYFATSMQLKEFPKWDNSWQCIIKALQYTAAQKTRIAFENLANRMASGQSQGVAANNTGIELVRAAELHGRQFVCQTFLEQITGAKAQKRSAALNKVLENVLELFLVQTVLNNLNDILRFINLSDADLRSLQKRLEVSLEKFRPNAVAICDGFEFHDRVLNSVLGSYDGNVYPRLFDSAKRSTMNQKPVQKSFETYLKPLMKANL</sequence>
<organism evidence="13">
    <name type="scientific">Drosophila rhopaloa</name>
    <name type="common">Fruit fly</name>
    <dbReference type="NCBI Taxonomy" id="1041015"/>
    <lineage>
        <taxon>Eukaryota</taxon>
        <taxon>Metazoa</taxon>
        <taxon>Ecdysozoa</taxon>
        <taxon>Arthropoda</taxon>
        <taxon>Hexapoda</taxon>
        <taxon>Insecta</taxon>
        <taxon>Pterygota</taxon>
        <taxon>Neoptera</taxon>
        <taxon>Endopterygota</taxon>
        <taxon>Diptera</taxon>
        <taxon>Brachycera</taxon>
        <taxon>Muscomorpha</taxon>
        <taxon>Ephydroidea</taxon>
        <taxon>Drosophilidae</taxon>
        <taxon>Drosophila</taxon>
        <taxon>Sophophora</taxon>
    </lineage>
</organism>
<dbReference type="Gene3D" id="1.20.140.10">
    <property type="entry name" value="Butyryl-CoA Dehydrogenase, subunit A, domain 3"/>
    <property type="match status" value="2"/>
</dbReference>
<comment type="subcellular location">
    <subcellularLocation>
        <location evidence="2">Peroxisome</location>
    </subcellularLocation>
</comment>
<dbReference type="SUPFAM" id="SSF47203">
    <property type="entry name" value="Acyl-CoA dehydrogenase C-terminal domain-like"/>
    <property type="match status" value="2"/>
</dbReference>
<evidence type="ECO:0000256" key="7">
    <source>
        <dbReference type="ARBA" id="ARBA00022832"/>
    </source>
</evidence>
<keyword evidence="9" id="KW-0443">Lipid metabolism</keyword>
<dbReference type="GO" id="GO:0005504">
    <property type="term" value="F:fatty acid binding"/>
    <property type="evidence" value="ECO:0007669"/>
    <property type="project" value="TreeGrafter"/>
</dbReference>
<evidence type="ECO:0000259" key="11">
    <source>
        <dbReference type="Pfam" id="PF01756"/>
    </source>
</evidence>
<evidence type="ECO:0000256" key="3">
    <source>
        <dbReference type="ARBA" id="ARBA00004846"/>
    </source>
</evidence>
<comment type="cofactor">
    <cofactor evidence="1">
        <name>FAD</name>
        <dbReference type="ChEBI" id="CHEBI:57692"/>
    </cofactor>
</comment>
<evidence type="ECO:0000256" key="1">
    <source>
        <dbReference type="ARBA" id="ARBA00001974"/>
    </source>
</evidence>
<proteinExistence type="inferred from homology"/>
<evidence type="ECO:0000256" key="4">
    <source>
        <dbReference type="ARBA" id="ARBA00006288"/>
    </source>
</evidence>
<reference evidence="13" key="1">
    <citation type="submission" date="2025-08" db="UniProtKB">
        <authorList>
            <consortium name="RefSeq"/>
        </authorList>
    </citation>
    <scope>IDENTIFICATION</scope>
</reference>
<evidence type="ECO:0000256" key="10">
    <source>
        <dbReference type="ARBA" id="ARBA00023140"/>
    </source>
</evidence>
<dbReference type="PANTHER" id="PTHR10909:SF250">
    <property type="entry name" value="PEROXISOMAL ACYL-COENZYME A OXIDASE 1"/>
    <property type="match status" value="1"/>
</dbReference>
<evidence type="ECO:0000256" key="8">
    <source>
        <dbReference type="ARBA" id="ARBA00023002"/>
    </source>
</evidence>
<accession>A0A6P4E5Q9</accession>
<dbReference type="GO" id="GO:0033540">
    <property type="term" value="P:fatty acid beta-oxidation using acyl-CoA oxidase"/>
    <property type="evidence" value="ECO:0007669"/>
    <property type="project" value="TreeGrafter"/>
</dbReference>
<dbReference type="RefSeq" id="XP_016968866.1">
    <property type="nucleotide sequence ID" value="XM_017113377.1"/>
</dbReference>
<dbReference type="InterPro" id="IPR002655">
    <property type="entry name" value="Acyl-CoA_oxidase_C"/>
</dbReference>
<dbReference type="GO" id="GO:0003997">
    <property type="term" value="F:acyl-CoA oxidase activity"/>
    <property type="evidence" value="ECO:0007669"/>
    <property type="project" value="InterPro"/>
</dbReference>
<protein>
    <submittedName>
        <fullName evidence="13">Probable peroxisomal acyl-coenzyme A oxidase 1</fullName>
    </submittedName>
</protein>
<evidence type="ECO:0000313" key="13">
    <source>
        <dbReference type="RefSeq" id="XP_016968866.1"/>
    </source>
</evidence>
<dbReference type="Pfam" id="PF22924">
    <property type="entry name" value="ACOX_C_alpha1"/>
    <property type="match status" value="1"/>
</dbReference>
<dbReference type="InterPro" id="IPR036250">
    <property type="entry name" value="AcylCo_DH-like_C"/>
</dbReference>
<comment type="similarity">
    <text evidence="4">Belongs to the acyl-CoA oxidase family.</text>
</comment>
<keyword evidence="7" id="KW-0276">Fatty acid metabolism</keyword>
<keyword evidence="8" id="KW-0560">Oxidoreductase</keyword>
<feature type="non-terminal residue" evidence="13">
    <location>
        <position position="1"/>
    </location>
</feature>
<dbReference type="GO" id="GO:0071949">
    <property type="term" value="F:FAD binding"/>
    <property type="evidence" value="ECO:0007669"/>
    <property type="project" value="InterPro"/>
</dbReference>
<evidence type="ECO:0000256" key="6">
    <source>
        <dbReference type="ARBA" id="ARBA00022827"/>
    </source>
</evidence>